<dbReference type="Gene3D" id="3.30.70.1230">
    <property type="entry name" value="Nucleotide cyclase"/>
    <property type="match status" value="1"/>
</dbReference>
<dbReference type="SUPFAM" id="SSF55073">
    <property type="entry name" value="Nucleotide cyclase"/>
    <property type="match status" value="1"/>
</dbReference>
<gene>
    <name evidence="1" type="ORF">CKO31_09020</name>
</gene>
<dbReference type="Proteomes" id="UP000748752">
    <property type="component" value="Unassembled WGS sequence"/>
</dbReference>
<reference evidence="1 2" key="1">
    <citation type="journal article" date="2020" name="Microorganisms">
        <title>Osmotic Adaptation and Compatible Solute Biosynthesis of Phototrophic Bacteria as Revealed from Genome Analyses.</title>
        <authorList>
            <person name="Imhoff J.F."/>
            <person name="Rahn T."/>
            <person name="Kunzel S."/>
            <person name="Keller A."/>
            <person name="Neulinger S.C."/>
        </authorList>
    </citation>
    <scope>NUCLEOTIDE SEQUENCE [LARGE SCALE GENOMIC DNA]</scope>
    <source>
        <strain evidence="1 2">DSM 6210</strain>
    </source>
</reference>
<keyword evidence="2" id="KW-1185">Reference proteome</keyword>
<protein>
    <recommendedName>
        <fullName evidence="3">Guanylate cyclase domain-containing protein</fullName>
    </recommendedName>
</protein>
<dbReference type="EMBL" id="NRRV01000017">
    <property type="protein sequence ID" value="MBK1630881.1"/>
    <property type="molecule type" value="Genomic_DNA"/>
</dbReference>
<sequence>MERNWRPSLSAFLAAMREPPSWTFDVEGFGVGIDNVHVDVHLSPRFRELAGITVRKLFAEEMAATVGQTPAQAVGAEDLERFRRHYSHLFEQTLERHASAQSAELLALLQLALLRCLLELVMREHRSQLDECQRAGQQSLAAGTGRSLALHEKLVLLKRNGASINRRVLKLLFRQLRKLESGLLGKLRAAVSTDGWPLPMPALFNPVLLATDPGNVDELSQDYLIAALGEGGDGSWLALANQAVLSTLVDYLPEYGRRQVLGDLAPQQLAERAHERHDQGILRGFLATELLLSSFMAPAEYQEGRTCWLDEPANMRRLLQLPDTDAGGGGDSSLLLAPVQWSSPRWLEFRRGLRERLHRRLLHAGFNDRMVLCYWMPALRAQLGAPLPLSVVADYCAGSLSRRRLGERLATLDTQVDRAEALRMLERCQVALRRLGGEERASYLDRFVGDFLALRRDLKLAYKTYQAMDRLRLAESSDEVTLSRANGSLWEFVSHAETLPQVRRMRAHAVVKADIRGSTRITDELVSRGLNPASHFSLNLFDPVNRLLAELGAEKLFVEGDAVILALYAYEDDSGNDSTTAMPVARACGMARSILRVVAMQNVLNRRHGLPELELGLGVAYSPREPHFLYDDGRRIMISGAINTADRLSACNAALRYGGVHPPGSGHRAMLVKPTGPAATATGGEELLSWNVNGILLEQQAFFQLQREMALRQTLLAVPGDDNGLYFVGRYKDLAGRSRRLAVRCARVLTWDGSRLGPPDTEHRHYFEVIADESVMAGLRQEFAAVGGG</sequence>
<comment type="caution">
    <text evidence="1">The sequence shown here is derived from an EMBL/GenBank/DDBJ whole genome shotgun (WGS) entry which is preliminary data.</text>
</comment>
<name>A0ABS1CHP1_9GAMM</name>
<evidence type="ECO:0000313" key="1">
    <source>
        <dbReference type="EMBL" id="MBK1630881.1"/>
    </source>
</evidence>
<evidence type="ECO:0008006" key="3">
    <source>
        <dbReference type="Google" id="ProtNLM"/>
    </source>
</evidence>
<organism evidence="1 2">
    <name type="scientific">Thiohalocapsa halophila</name>
    <dbReference type="NCBI Taxonomy" id="69359"/>
    <lineage>
        <taxon>Bacteria</taxon>
        <taxon>Pseudomonadati</taxon>
        <taxon>Pseudomonadota</taxon>
        <taxon>Gammaproteobacteria</taxon>
        <taxon>Chromatiales</taxon>
        <taxon>Chromatiaceae</taxon>
        <taxon>Thiohalocapsa</taxon>
    </lineage>
</organism>
<evidence type="ECO:0000313" key="2">
    <source>
        <dbReference type="Proteomes" id="UP000748752"/>
    </source>
</evidence>
<accession>A0ABS1CHP1</accession>
<proteinExistence type="predicted"/>
<dbReference type="InterPro" id="IPR029787">
    <property type="entry name" value="Nucleotide_cyclase"/>
</dbReference>